<feature type="compositionally biased region" description="Polar residues" evidence="1">
    <location>
        <begin position="530"/>
        <end position="541"/>
    </location>
</feature>
<feature type="compositionally biased region" description="Polar residues" evidence="1">
    <location>
        <begin position="408"/>
        <end position="421"/>
    </location>
</feature>
<feature type="compositionally biased region" description="Basic and acidic residues" evidence="1">
    <location>
        <begin position="456"/>
        <end position="492"/>
    </location>
</feature>
<sequence length="650" mass="70598">MGGVTIKVYDKDQTLDTQECLRIYGKILDEIQGRIAEFNGKKHTDFNKDWEELIKYINEQKNELKTCYDRNLLGIHLNSDADINGFYRKCKANPKCLHYMSPQDKELIELKDGTETSCEGHNCGKQVKAAKGKAGEGTLHLNEKGSRMQTLETQKSQGPNGNPIDGKESRQKQVISQDPRDVISLRPSVEPNSDGSEPKGGHHSSDPGPTDIPIQRLGVPPQPIHSVLGSNPDNPSPQSGSEGESPPTGITQEKTPETIAHQRDSHDSQTLNDNAHGGKSVDSQTDKTHPPVDGDVSVDPNTENLAEGTSVSGKHDDGDSLHTVANRVGNERTSVPPVGTANVGSGVVASGDTPPGLNGIKHGTTISEGDVTKAADNASTDSKSSDDAILDAGDKQGKPPGREKPHNNDPSQVLSGGTSCTKVLPNGQKIQCNQDSSVSVSNSAELQRGNSTQSEPHTEQEATGRESQLQKEKTQIHEKSNQEVHSDMEHHSQTQQLQNQEGHQGSTQGLHHGNQETSGGKHYLKDKRSQSTTCVPNSANNYVKTLERSQDNRSEAGDTGEAVTTGSGNVLDIINSFFLDAPYKEYSMMALVPLAIILLLTFLIKFTPLGTLFTKKKMNEKLQRVLSEYPTQRDERNIPFSYSPFAYSTQ</sequence>
<reference evidence="3 4" key="1">
    <citation type="submission" date="2011-08" db="EMBL/GenBank/DDBJ databases">
        <title>The Genome Sequence of Plasmodium vivax Brazil I.</title>
        <authorList>
            <consortium name="The Broad Institute Genome Sequencing Platform"/>
            <consortium name="The Broad Institute Genome Sequencing Center for Infectious Disease"/>
            <person name="Neafsey D."/>
            <person name="Carlton J."/>
            <person name="Barnwell J."/>
            <person name="Collins W."/>
            <person name="Escalante A."/>
            <person name="Mullikin J."/>
            <person name="Saul A."/>
            <person name="Guigo R."/>
            <person name="Camara F."/>
            <person name="Young S.K."/>
            <person name="Zeng Q."/>
            <person name="Gargeya S."/>
            <person name="Fitzgerald M."/>
            <person name="Haas B."/>
            <person name="Abouelleil A."/>
            <person name="Alvarado L."/>
            <person name="Arachchi H.M."/>
            <person name="Berlin A."/>
            <person name="Brown A."/>
            <person name="Chapman S.B."/>
            <person name="Chen Z."/>
            <person name="Dunbar C."/>
            <person name="Freedman E."/>
            <person name="Gearin G."/>
            <person name="Gellesch M."/>
            <person name="Goldberg J."/>
            <person name="Griggs A."/>
            <person name="Gujja S."/>
            <person name="Heiman D."/>
            <person name="Howarth C."/>
            <person name="Larson L."/>
            <person name="Lui A."/>
            <person name="MacDonald P.J.P."/>
            <person name="Montmayeur A."/>
            <person name="Murphy C."/>
            <person name="Neiman D."/>
            <person name="Pearson M."/>
            <person name="Priest M."/>
            <person name="Roberts A."/>
            <person name="Saif S."/>
            <person name="Shea T."/>
            <person name="Shenoy N."/>
            <person name="Sisk P."/>
            <person name="Stolte C."/>
            <person name="Sykes S."/>
            <person name="Wortman J."/>
            <person name="Nusbaum C."/>
            <person name="Birren B."/>
        </authorList>
    </citation>
    <scope>NUCLEOTIDE SEQUENCE [LARGE SCALE GENOMIC DNA]</scope>
    <source>
        <strain evidence="3 4">Brazil I</strain>
    </source>
</reference>
<feature type="region of interest" description="Disordered" evidence="1">
    <location>
        <begin position="546"/>
        <end position="565"/>
    </location>
</feature>
<feature type="region of interest" description="Disordered" evidence="1">
    <location>
        <begin position="129"/>
        <end position="541"/>
    </location>
</feature>
<keyword evidence="2" id="KW-1133">Transmembrane helix</keyword>
<dbReference type="AlphaFoldDB" id="A0A0J9SUW0"/>
<dbReference type="Proteomes" id="UP000053327">
    <property type="component" value="Unassembled WGS sequence"/>
</dbReference>
<feature type="compositionally biased region" description="Polar residues" evidence="1">
    <location>
        <begin position="147"/>
        <end position="160"/>
    </location>
</feature>
<keyword evidence="2" id="KW-0472">Membrane</keyword>
<evidence type="ECO:0000256" key="2">
    <source>
        <dbReference type="SAM" id="Phobius"/>
    </source>
</evidence>
<evidence type="ECO:0008006" key="5">
    <source>
        <dbReference type="Google" id="ProtNLM"/>
    </source>
</evidence>
<evidence type="ECO:0000256" key="1">
    <source>
        <dbReference type="SAM" id="MobiDB-lite"/>
    </source>
</evidence>
<name>A0A0J9SUW0_PLAV1</name>
<feature type="compositionally biased region" description="Basic and acidic residues" evidence="1">
    <location>
        <begin position="196"/>
        <end position="205"/>
    </location>
</feature>
<dbReference type="EMBL" id="KQ234829">
    <property type="protein sequence ID" value="KMZ85842.1"/>
    <property type="molecule type" value="Genomic_DNA"/>
</dbReference>
<protein>
    <recommendedName>
        <fullName evidence="5">Variable surface protein Vir18</fullName>
    </recommendedName>
</protein>
<feature type="compositionally biased region" description="Basic and acidic residues" evidence="1">
    <location>
        <begin position="546"/>
        <end position="556"/>
    </location>
</feature>
<feature type="compositionally biased region" description="Polar residues" evidence="1">
    <location>
        <begin position="428"/>
        <end position="455"/>
    </location>
</feature>
<accession>A0A0J9SUW0</accession>
<feature type="transmembrane region" description="Helical" evidence="2">
    <location>
        <begin position="586"/>
        <end position="614"/>
    </location>
</feature>
<feature type="compositionally biased region" description="Basic and acidic residues" evidence="1">
    <location>
        <begin position="392"/>
        <end position="407"/>
    </location>
</feature>
<feature type="compositionally biased region" description="Low complexity" evidence="1">
    <location>
        <begin position="236"/>
        <end position="247"/>
    </location>
</feature>
<proteinExistence type="predicted"/>
<dbReference type="OrthoDB" id="389358at2759"/>
<feature type="compositionally biased region" description="Polar residues" evidence="1">
    <location>
        <begin position="299"/>
        <end position="312"/>
    </location>
</feature>
<feature type="compositionally biased region" description="Polar residues" evidence="1">
    <location>
        <begin position="493"/>
        <end position="509"/>
    </location>
</feature>
<evidence type="ECO:0000313" key="4">
    <source>
        <dbReference type="Proteomes" id="UP000053327"/>
    </source>
</evidence>
<gene>
    <name evidence="3" type="ORF">PVBG_01352</name>
</gene>
<evidence type="ECO:0000313" key="3">
    <source>
        <dbReference type="EMBL" id="KMZ85842.1"/>
    </source>
</evidence>
<organism evidence="3 4">
    <name type="scientific">Plasmodium vivax (strain Brazil I)</name>
    <dbReference type="NCBI Taxonomy" id="1033975"/>
    <lineage>
        <taxon>Eukaryota</taxon>
        <taxon>Sar</taxon>
        <taxon>Alveolata</taxon>
        <taxon>Apicomplexa</taxon>
        <taxon>Aconoidasida</taxon>
        <taxon>Haemosporida</taxon>
        <taxon>Plasmodiidae</taxon>
        <taxon>Plasmodium</taxon>
        <taxon>Plasmodium (Plasmodium)</taxon>
    </lineage>
</organism>
<feature type="compositionally biased region" description="Basic and acidic residues" evidence="1">
    <location>
        <begin position="254"/>
        <end position="267"/>
    </location>
</feature>
<keyword evidence="2" id="KW-0812">Transmembrane</keyword>